<feature type="domain" description="Acylphosphatase-like" evidence="8">
    <location>
        <begin position="13"/>
        <end position="98"/>
    </location>
</feature>
<dbReference type="GO" id="GO:0003998">
    <property type="term" value="F:acylphosphatase activity"/>
    <property type="evidence" value="ECO:0007669"/>
    <property type="project" value="UniProtKB-EC"/>
</dbReference>
<evidence type="ECO:0000313" key="10">
    <source>
        <dbReference type="Proteomes" id="UP000231092"/>
    </source>
</evidence>
<dbReference type="PROSITE" id="PS00151">
    <property type="entry name" value="ACYLPHOSPHATASE_2"/>
    <property type="match status" value="1"/>
</dbReference>
<evidence type="ECO:0000256" key="5">
    <source>
        <dbReference type="PROSITE-ProRule" id="PRU00520"/>
    </source>
</evidence>
<dbReference type="PRINTS" id="PR00112">
    <property type="entry name" value="ACYLPHPHTASE"/>
</dbReference>
<reference evidence="9 10" key="1">
    <citation type="submission" date="2017-11" db="EMBL/GenBank/DDBJ databases">
        <title>Understudied soil microbes with underappreciated capabilities: Untangling the Clostridium saccharolyticum group.</title>
        <authorList>
            <person name="Leschine S."/>
        </authorList>
    </citation>
    <scope>NUCLEOTIDE SEQUENCE [LARGE SCALE GENOMIC DNA]</scope>
    <source>
        <strain evidence="9 10">18A</strain>
    </source>
</reference>
<evidence type="ECO:0000259" key="8">
    <source>
        <dbReference type="PROSITE" id="PS51160"/>
    </source>
</evidence>
<organism evidence="9 10">
    <name type="scientific">[Clostridium] celerecrescens 18A</name>
    <dbReference type="NCBI Taxonomy" id="1286362"/>
    <lineage>
        <taxon>Bacteria</taxon>
        <taxon>Bacillati</taxon>
        <taxon>Bacillota</taxon>
        <taxon>Clostridia</taxon>
        <taxon>Lachnospirales</taxon>
        <taxon>Lachnospiraceae</taxon>
        <taxon>Lacrimispora</taxon>
    </lineage>
</organism>
<dbReference type="SUPFAM" id="SSF54975">
    <property type="entry name" value="Acylphosphatase/BLUF domain-like"/>
    <property type="match status" value="1"/>
</dbReference>
<dbReference type="Gene3D" id="3.30.70.100">
    <property type="match status" value="1"/>
</dbReference>
<name>A0A2M8Z4D9_9FIRM</name>
<feature type="active site" evidence="5">
    <location>
        <position position="46"/>
    </location>
</feature>
<dbReference type="PROSITE" id="PS00150">
    <property type="entry name" value="ACYLPHOSPHATASE_1"/>
    <property type="match status" value="1"/>
</dbReference>
<dbReference type="PANTHER" id="PTHR47268:SF4">
    <property type="entry name" value="ACYLPHOSPHATASE"/>
    <property type="match status" value="1"/>
</dbReference>
<evidence type="ECO:0000256" key="2">
    <source>
        <dbReference type="ARBA" id="ARBA00012150"/>
    </source>
</evidence>
<dbReference type="EC" id="3.6.1.7" evidence="2 5"/>
<dbReference type="Pfam" id="PF00708">
    <property type="entry name" value="Acylphosphatase"/>
    <property type="match status" value="1"/>
</dbReference>
<sequence>MQVIAMEKWDKIRKHVYVSGRVQGVGFRFRTQQLARGLNLTGWVRNLDDGRVEMELQGLEEVIDRLFDHLRQDRYIMIDSLQAAEIPPVEESGFRVRY</sequence>
<gene>
    <name evidence="9" type="ORF">H171_1808</name>
</gene>
<dbReference type="InterPro" id="IPR036046">
    <property type="entry name" value="Acylphosphatase-like_dom_sf"/>
</dbReference>
<evidence type="ECO:0000256" key="6">
    <source>
        <dbReference type="RuleBase" id="RU000553"/>
    </source>
</evidence>
<accession>A0A2M8Z4D9</accession>
<dbReference type="PANTHER" id="PTHR47268">
    <property type="entry name" value="ACYLPHOSPHATASE"/>
    <property type="match status" value="1"/>
</dbReference>
<dbReference type="InterPro" id="IPR001792">
    <property type="entry name" value="Acylphosphatase-like_dom"/>
</dbReference>
<dbReference type="AlphaFoldDB" id="A0A2M8Z4D9"/>
<comment type="caution">
    <text evidence="9">The sequence shown here is derived from an EMBL/GenBank/DDBJ whole genome shotgun (WGS) entry which is preliminary data.</text>
</comment>
<comment type="similarity">
    <text evidence="1 7">Belongs to the acylphosphatase family.</text>
</comment>
<proteinExistence type="inferred from homology"/>
<evidence type="ECO:0000256" key="3">
    <source>
        <dbReference type="ARBA" id="ARBA00015991"/>
    </source>
</evidence>
<evidence type="ECO:0000256" key="1">
    <source>
        <dbReference type="ARBA" id="ARBA00005614"/>
    </source>
</evidence>
<evidence type="ECO:0000256" key="7">
    <source>
        <dbReference type="RuleBase" id="RU004168"/>
    </source>
</evidence>
<dbReference type="Proteomes" id="UP000231092">
    <property type="component" value="Unassembled WGS sequence"/>
</dbReference>
<keyword evidence="5 6" id="KW-0378">Hydrolase</keyword>
<evidence type="ECO:0000256" key="4">
    <source>
        <dbReference type="ARBA" id="ARBA00047645"/>
    </source>
</evidence>
<evidence type="ECO:0000313" key="9">
    <source>
        <dbReference type="EMBL" id="PJJ28311.1"/>
    </source>
</evidence>
<comment type="catalytic activity">
    <reaction evidence="4 5 6">
        <text>an acyl phosphate + H2O = a carboxylate + phosphate + H(+)</text>
        <dbReference type="Rhea" id="RHEA:14965"/>
        <dbReference type="ChEBI" id="CHEBI:15377"/>
        <dbReference type="ChEBI" id="CHEBI:15378"/>
        <dbReference type="ChEBI" id="CHEBI:29067"/>
        <dbReference type="ChEBI" id="CHEBI:43474"/>
        <dbReference type="ChEBI" id="CHEBI:59918"/>
        <dbReference type="EC" id="3.6.1.7"/>
    </reaction>
</comment>
<feature type="active site" evidence="5">
    <location>
        <position position="28"/>
    </location>
</feature>
<protein>
    <recommendedName>
        <fullName evidence="3 5">Acylphosphatase</fullName>
        <ecNumber evidence="2 5">3.6.1.7</ecNumber>
    </recommendedName>
</protein>
<dbReference type="PROSITE" id="PS51160">
    <property type="entry name" value="ACYLPHOSPHATASE_3"/>
    <property type="match status" value="1"/>
</dbReference>
<dbReference type="InterPro" id="IPR020456">
    <property type="entry name" value="Acylphosphatase"/>
</dbReference>
<dbReference type="EMBL" id="PGET01000001">
    <property type="protein sequence ID" value="PJJ28311.1"/>
    <property type="molecule type" value="Genomic_DNA"/>
</dbReference>
<dbReference type="InterPro" id="IPR017968">
    <property type="entry name" value="Acylphosphatase_CS"/>
</dbReference>